<proteinExistence type="predicted"/>
<organism evidence="1">
    <name type="scientific">uncultured Thermomicrobiales bacterium</name>
    <dbReference type="NCBI Taxonomy" id="1645740"/>
    <lineage>
        <taxon>Bacteria</taxon>
        <taxon>Pseudomonadati</taxon>
        <taxon>Thermomicrobiota</taxon>
        <taxon>Thermomicrobia</taxon>
        <taxon>Thermomicrobiales</taxon>
        <taxon>environmental samples</taxon>
    </lineage>
</organism>
<dbReference type="InterPro" id="IPR011033">
    <property type="entry name" value="PRC_barrel-like_sf"/>
</dbReference>
<reference evidence="1" key="1">
    <citation type="submission" date="2020-02" db="EMBL/GenBank/DDBJ databases">
        <authorList>
            <person name="Meier V. D."/>
        </authorList>
    </citation>
    <scope>NUCLEOTIDE SEQUENCE</scope>
    <source>
        <strain evidence="1">AVDCRST_MAG33</strain>
    </source>
</reference>
<dbReference type="InterPro" id="IPR014747">
    <property type="entry name" value="Bac_photo_RC_H_C"/>
</dbReference>
<dbReference type="SUPFAM" id="SSF50346">
    <property type="entry name" value="PRC-barrel domain"/>
    <property type="match status" value="1"/>
</dbReference>
<name>A0A6J4VGD8_9BACT</name>
<dbReference type="Gene3D" id="3.90.50.10">
    <property type="entry name" value="Photosynthetic Reaction Center, subunit H, domain 2"/>
    <property type="match status" value="1"/>
</dbReference>
<dbReference type="EMBL" id="CADCWK010000412">
    <property type="protein sequence ID" value="CAA9578119.1"/>
    <property type="molecule type" value="Genomic_DNA"/>
</dbReference>
<evidence type="ECO:0000313" key="1">
    <source>
        <dbReference type="EMBL" id="CAA9578119.1"/>
    </source>
</evidence>
<sequence length="395" mass="42672">MTAGSDTGSRRTTRRPTVHYTAFALFDQSLDAEKSLAVLQREEVQAETVSLIIRDRASASDRSSAPVGDVARALVASAMGPLGTWLRGLASLIVSERGTYLVAGPMGAALATLSVGTSQRTGPDDRPLPPIDEDELGDFFGEDHDESDSIYQILLLFGLTEDDASYLESRLVAGASLVSVTTSDRRMAAQSRNEFDTQGAVFLRVVVTPEEIVRLTSQRLAYLSSARSTGDIVVADAVAPLRRMCHAGPDGRSDPACGRDLVDQDGKAIGSIDDVLADPYLDEKDGTPRVRYAVVGHGGLWKIGRRYTAVPISYVSLPDHGPAVLGVDLDVLREAPRYDRAGAFSRREELSVLAYFGVRPYWLDLVLDRSRVDRPVLREHPPVPVMAEAAGPPGR</sequence>
<dbReference type="GO" id="GO:0019684">
    <property type="term" value="P:photosynthesis, light reaction"/>
    <property type="evidence" value="ECO:0007669"/>
    <property type="project" value="InterPro"/>
</dbReference>
<dbReference type="AlphaFoldDB" id="A0A6J4VGD8"/>
<protein>
    <submittedName>
        <fullName evidence="1">Uncharacterized protein</fullName>
    </submittedName>
</protein>
<dbReference type="GO" id="GO:0030077">
    <property type="term" value="C:plasma membrane light-harvesting complex"/>
    <property type="evidence" value="ECO:0007669"/>
    <property type="project" value="InterPro"/>
</dbReference>
<accession>A0A6J4VGD8</accession>
<gene>
    <name evidence="1" type="ORF">AVDCRST_MAG33-3291</name>
</gene>